<evidence type="ECO:0000313" key="4">
    <source>
        <dbReference type="Proteomes" id="UP001595615"/>
    </source>
</evidence>
<dbReference type="RefSeq" id="WP_380857379.1">
    <property type="nucleotide sequence ID" value="NZ_JBHRXV010000003.1"/>
</dbReference>
<keyword evidence="4" id="KW-1185">Reference proteome</keyword>
<dbReference type="InterPro" id="IPR003399">
    <property type="entry name" value="Mce/MlaD"/>
</dbReference>
<organism evidence="3 4">
    <name type="scientific">Sphingoaurantiacus capsulatus</name>
    <dbReference type="NCBI Taxonomy" id="1771310"/>
    <lineage>
        <taxon>Bacteria</taxon>
        <taxon>Pseudomonadati</taxon>
        <taxon>Pseudomonadota</taxon>
        <taxon>Alphaproteobacteria</taxon>
        <taxon>Sphingomonadales</taxon>
        <taxon>Sphingosinicellaceae</taxon>
        <taxon>Sphingoaurantiacus</taxon>
    </lineage>
</organism>
<name>A0ABV7X8K2_9SPHN</name>
<gene>
    <name evidence="3" type="ORF">ACFOMD_04335</name>
</gene>
<proteinExistence type="predicted"/>
<reference evidence="4" key="1">
    <citation type="journal article" date="2019" name="Int. J. Syst. Evol. Microbiol.">
        <title>The Global Catalogue of Microorganisms (GCM) 10K type strain sequencing project: providing services to taxonomists for standard genome sequencing and annotation.</title>
        <authorList>
            <consortium name="The Broad Institute Genomics Platform"/>
            <consortium name="The Broad Institute Genome Sequencing Center for Infectious Disease"/>
            <person name="Wu L."/>
            <person name="Ma J."/>
        </authorList>
    </citation>
    <scope>NUCLEOTIDE SEQUENCE [LARGE SCALE GENOMIC DNA]</scope>
    <source>
        <strain evidence="4">KCTC 42644</strain>
    </source>
</reference>
<dbReference type="Pfam" id="PF02470">
    <property type="entry name" value="MlaD"/>
    <property type="match status" value="1"/>
</dbReference>
<accession>A0ABV7X8K2</accession>
<dbReference type="PANTHER" id="PTHR36698">
    <property type="entry name" value="BLL5892 PROTEIN"/>
    <property type="match status" value="1"/>
</dbReference>
<evidence type="ECO:0000259" key="2">
    <source>
        <dbReference type="Pfam" id="PF02470"/>
    </source>
</evidence>
<dbReference type="EMBL" id="JBHRXV010000003">
    <property type="protein sequence ID" value="MFC3711785.1"/>
    <property type="molecule type" value="Genomic_DNA"/>
</dbReference>
<feature type="domain" description="Mce/MlaD" evidence="2">
    <location>
        <begin position="37"/>
        <end position="112"/>
    </location>
</feature>
<comment type="caution">
    <text evidence="3">The sequence shown here is derived from an EMBL/GenBank/DDBJ whole genome shotgun (WGS) entry which is preliminary data.</text>
</comment>
<sequence>MEHKGSNVLVGAVVLALFVALFGFVLWLSRVDTREEKRYDIFFKEVSGLAVGSQVQFSGVPVGAVDEIRLMPENPEFVRVRIQVGEEVPILQGTTATLSSVGFTGVSLIQLDGAIRGAPPIEDEGPFGEPVIPTKPGALGELLSSAPELLERVSALTERLTRLFDNRNQESIAGILNNSERISRAFADRSDEIAATAAEARFAVRELGLAANSLAKAADASTKLVNEDGKPLIADMRRTVQRADATLAAVESTAKAAKPGIETFSTQTVPELGQLVRDMRDITNSLGAVAAKLDEDPAGALVGGRTLPDYEPEKSQ</sequence>
<feature type="transmembrane region" description="Helical" evidence="1">
    <location>
        <begin position="6"/>
        <end position="28"/>
    </location>
</feature>
<evidence type="ECO:0000256" key="1">
    <source>
        <dbReference type="SAM" id="Phobius"/>
    </source>
</evidence>
<dbReference type="PANTHER" id="PTHR36698:SF2">
    <property type="entry name" value="MCE_MLAD DOMAIN-CONTAINING PROTEIN"/>
    <property type="match status" value="1"/>
</dbReference>
<keyword evidence="1" id="KW-1133">Transmembrane helix</keyword>
<dbReference type="Proteomes" id="UP001595615">
    <property type="component" value="Unassembled WGS sequence"/>
</dbReference>
<keyword evidence="1" id="KW-0812">Transmembrane</keyword>
<protein>
    <submittedName>
        <fullName evidence="3">MlaD family protein</fullName>
    </submittedName>
</protein>
<evidence type="ECO:0000313" key="3">
    <source>
        <dbReference type="EMBL" id="MFC3711785.1"/>
    </source>
</evidence>
<keyword evidence="1" id="KW-0472">Membrane</keyword>